<keyword evidence="1 4" id="KW-0349">Heme</keyword>
<reference evidence="6 7" key="1">
    <citation type="journal article" date="2019" name="Front. Microbiol.">
        <title>Genomes of Neutrophilic Sulfur-Oxidizing Chemolithoautotrophs Representing 9 Proteobacterial Species From 8 Genera.</title>
        <authorList>
            <person name="Watanabe T."/>
            <person name="Kojima H."/>
            <person name="Umezawa K."/>
            <person name="Hori C."/>
            <person name="Takasuka T.E."/>
            <person name="Kato Y."/>
            <person name="Fukui M."/>
        </authorList>
    </citation>
    <scope>NUCLEOTIDE SEQUENCE [LARGE SCALE GENOMIC DNA]</scope>
    <source>
        <strain evidence="6 7">TTN</strain>
    </source>
</reference>
<evidence type="ECO:0000256" key="3">
    <source>
        <dbReference type="ARBA" id="ARBA00023004"/>
    </source>
</evidence>
<keyword evidence="7" id="KW-1185">Reference proteome</keyword>
<evidence type="ECO:0000256" key="4">
    <source>
        <dbReference type="PROSITE-ProRule" id="PRU00433"/>
    </source>
</evidence>
<keyword evidence="3 4" id="KW-0408">Iron</keyword>
<evidence type="ECO:0000313" key="6">
    <source>
        <dbReference type="EMBL" id="GBL44615.1"/>
    </source>
</evidence>
<keyword evidence="2 4" id="KW-0479">Metal-binding</keyword>
<dbReference type="PROSITE" id="PS51007">
    <property type="entry name" value="CYTC"/>
    <property type="match status" value="1"/>
</dbReference>
<gene>
    <name evidence="6" type="ORF">SFMTTN_0415</name>
</gene>
<dbReference type="GO" id="GO:0020037">
    <property type="term" value="F:heme binding"/>
    <property type="evidence" value="ECO:0007669"/>
    <property type="project" value="InterPro"/>
</dbReference>
<dbReference type="AlphaFoldDB" id="A0A401JAB8"/>
<dbReference type="SUPFAM" id="SSF46626">
    <property type="entry name" value="Cytochrome c"/>
    <property type="match status" value="1"/>
</dbReference>
<dbReference type="InterPro" id="IPR009056">
    <property type="entry name" value="Cyt_c-like_dom"/>
</dbReference>
<evidence type="ECO:0000256" key="2">
    <source>
        <dbReference type="ARBA" id="ARBA00022723"/>
    </source>
</evidence>
<comment type="caution">
    <text evidence="6">The sequence shown here is derived from an EMBL/GenBank/DDBJ whole genome shotgun (WGS) entry which is preliminary data.</text>
</comment>
<dbReference type="Proteomes" id="UP000286806">
    <property type="component" value="Unassembled WGS sequence"/>
</dbReference>
<dbReference type="GO" id="GO:0046872">
    <property type="term" value="F:metal ion binding"/>
    <property type="evidence" value="ECO:0007669"/>
    <property type="project" value="UniProtKB-KW"/>
</dbReference>
<dbReference type="EMBL" id="BGOW01000002">
    <property type="protein sequence ID" value="GBL44615.1"/>
    <property type="molecule type" value="Genomic_DNA"/>
</dbReference>
<feature type="domain" description="Cytochrome c" evidence="5">
    <location>
        <begin position="130"/>
        <end position="209"/>
    </location>
</feature>
<protein>
    <recommendedName>
        <fullName evidence="5">Cytochrome c domain-containing protein</fullName>
    </recommendedName>
</protein>
<evidence type="ECO:0000313" key="7">
    <source>
        <dbReference type="Proteomes" id="UP000286806"/>
    </source>
</evidence>
<dbReference type="InterPro" id="IPR036909">
    <property type="entry name" value="Cyt_c-like_dom_sf"/>
</dbReference>
<accession>A0A401JAB8</accession>
<dbReference type="RefSeq" id="WP_124703455.1">
    <property type="nucleotide sequence ID" value="NZ_BGOW01000002.1"/>
</dbReference>
<proteinExistence type="predicted"/>
<dbReference type="GO" id="GO:0009055">
    <property type="term" value="F:electron transfer activity"/>
    <property type="evidence" value="ECO:0007669"/>
    <property type="project" value="InterPro"/>
</dbReference>
<dbReference type="Gene3D" id="1.10.760.10">
    <property type="entry name" value="Cytochrome c-like domain"/>
    <property type="match status" value="1"/>
</dbReference>
<dbReference type="OrthoDB" id="8560899at2"/>
<name>A0A401JAB8_9PROT</name>
<evidence type="ECO:0000259" key="5">
    <source>
        <dbReference type="PROSITE" id="PS51007"/>
    </source>
</evidence>
<evidence type="ECO:0000256" key="1">
    <source>
        <dbReference type="ARBA" id="ARBA00022617"/>
    </source>
</evidence>
<organism evidence="6 7">
    <name type="scientific">Sulfuriferula multivorans</name>
    <dbReference type="NCBI Taxonomy" id="1559896"/>
    <lineage>
        <taxon>Bacteria</taxon>
        <taxon>Pseudomonadati</taxon>
        <taxon>Pseudomonadota</taxon>
        <taxon>Betaproteobacteria</taxon>
        <taxon>Nitrosomonadales</taxon>
        <taxon>Sulfuricellaceae</taxon>
        <taxon>Sulfuriferula</taxon>
    </lineage>
</organism>
<sequence>MYLGRVLVVLVLFAAALPAWASGEHERRLQVEIAVLYGDAQLLLNPATPPLRREGLRLRIRSSLGTLGMLARYAAQEDPALQSVTGKKIANLRTQFAHNNIQTFARQLKLLESRQPLDMSDFLPLTATPLRLHTGQEIYQNLCIGCHLNPVLTQPNPAPNLFSMAATVPRNEFIARMLSGIHGVHLTTLQNPFTDEEIASMTAFFEQAQTGR</sequence>